<comment type="caution">
    <text evidence="1">The sequence shown here is derived from an EMBL/GenBank/DDBJ whole genome shotgun (WGS) entry which is preliminary data.</text>
</comment>
<dbReference type="OrthoDB" id="298148at2759"/>
<evidence type="ECO:0000313" key="2">
    <source>
        <dbReference type="Proteomes" id="UP000692954"/>
    </source>
</evidence>
<organism evidence="1 2">
    <name type="scientific">Paramecium sonneborni</name>
    <dbReference type="NCBI Taxonomy" id="65129"/>
    <lineage>
        <taxon>Eukaryota</taxon>
        <taxon>Sar</taxon>
        <taxon>Alveolata</taxon>
        <taxon>Ciliophora</taxon>
        <taxon>Intramacronucleata</taxon>
        <taxon>Oligohymenophorea</taxon>
        <taxon>Peniculida</taxon>
        <taxon>Parameciidae</taxon>
        <taxon>Paramecium</taxon>
    </lineage>
</organism>
<name>A0A8S1N8P2_9CILI</name>
<accession>A0A8S1N8P2</accession>
<protein>
    <submittedName>
        <fullName evidence="1">Uncharacterized protein</fullName>
    </submittedName>
</protein>
<keyword evidence="2" id="KW-1185">Reference proteome</keyword>
<dbReference type="Proteomes" id="UP000692954">
    <property type="component" value="Unassembled WGS sequence"/>
</dbReference>
<dbReference type="EMBL" id="CAJJDN010000051">
    <property type="protein sequence ID" value="CAD8087559.1"/>
    <property type="molecule type" value="Genomic_DNA"/>
</dbReference>
<proteinExistence type="predicted"/>
<dbReference type="AlphaFoldDB" id="A0A8S1N8P2"/>
<evidence type="ECO:0000313" key="1">
    <source>
        <dbReference type="EMBL" id="CAD8087559.1"/>
    </source>
</evidence>
<gene>
    <name evidence="1" type="ORF">PSON_ATCC_30995.1.T0510260</name>
</gene>
<sequence length="344" mass="40114">MFRSNKSSTVPIRTKEKSTILAPCINCEEYIPFDKIDLHALICTQVSKKVLKYAQSNVFFEENDFKLSKLKANLQNKTYKHTQRLCRICELVSQINTIGCVEEASLKEFERELLILSQEPIQSINQSLYIERLHSLVLQRMSIIQNQLNLKAIKPSQSQQNLYPLQNNTFVSKNSTGSTQTTNNNKLQNLIQNKLEQSNQFNHNNKHNYCQSPDPRMTYITKFSQNSPISQYGLTQQHQKSEILTHISEPYAESIDEQSNPKTFAQRCFYSKVLNLKLNYLQSNPAQKIPVSVLWKQAEKNKVKPENWELFIKDCLDKPFQYLDPQKMNSQFNNSSQIKFKKQF</sequence>
<reference evidence="1" key="1">
    <citation type="submission" date="2021-01" db="EMBL/GenBank/DDBJ databases">
        <authorList>
            <consortium name="Genoscope - CEA"/>
            <person name="William W."/>
        </authorList>
    </citation>
    <scope>NUCLEOTIDE SEQUENCE</scope>
</reference>